<name>A0ABY6LEH7_9ARAC</name>
<protein>
    <submittedName>
        <fullName evidence="1">Uncharacterized protein</fullName>
    </submittedName>
</protein>
<sequence>MAQEYEETRSQATMIGQTQLNCNHSSSSPQSLLRQPLNRDPEEVFNYDGDGAATHFFQH</sequence>
<evidence type="ECO:0000313" key="1">
    <source>
        <dbReference type="EMBL" id="UYV78661.1"/>
    </source>
</evidence>
<evidence type="ECO:0000313" key="2">
    <source>
        <dbReference type="Proteomes" id="UP001235939"/>
    </source>
</evidence>
<dbReference type="EMBL" id="CP092878">
    <property type="protein sequence ID" value="UYV78661.1"/>
    <property type="molecule type" value="Genomic_DNA"/>
</dbReference>
<accession>A0ABY6LEH7</accession>
<dbReference type="Proteomes" id="UP001235939">
    <property type="component" value="Chromosome 16"/>
</dbReference>
<keyword evidence="2" id="KW-1185">Reference proteome</keyword>
<organism evidence="1 2">
    <name type="scientific">Cordylochernes scorpioides</name>
    <dbReference type="NCBI Taxonomy" id="51811"/>
    <lineage>
        <taxon>Eukaryota</taxon>
        <taxon>Metazoa</taxon>
        <taxon>Ecdysozoa</taxon>
        <taxon>Arthropoda</taxon>
        <taxon>Chelicerata</taxon>
        <taxon>Arachnida</taxon>
        <taxon>Pseudoscorpiones</taxon>
        <taxon>Cheliferoidea</taxon>
        <taxon>Chernetidae</taxon>
        <taxon>Cordylochernes</taxon>
    </lineage>
</organism>
<proteinExistence type="predicted"/>
<gene>
    <name evidence="1" type="ORF">LAZ67_16002319</name>
</gene>
<reference evidence="1 2" key="1">
    <citation type="submission" date="2022-01" db="EMBL/GenBank/DDBJ databases">
        <title>A chromosomal length assembly of Cordylochernes scorpioides.</title>
        <authorList>
            <person name="Zeh D."/>
            <person name="Zeh J."/>
        </authorList>
    </citation>
    <scope>NUCLEOTIDE SEQUENCE [LARGE SCALE GENOMIC DNA]</scope>
    <source>
        <strain evidence="1">IN4F17</strain>
        <tissue evidence="1">Whole Body</tissue>
    </source>
</reference>